<protein>
    <submittedName>
        <fullName evidence="1">Uncharacterized protein</fullName>
    </submittedName>
</protein>
<comment type="caution">
    <text evidence="1">The sequence shown here is derived from an EMBL/GenBank/DDBJ whole genome shotgun (WGS) entry which is preliminary data.</text>
</comment>
<organism evidence="1">
    <name type="scientific">marine sediment metagenome</name>
    <dbReference type="NCBI Taxonomy" id="412755"/>
    <lineage>
        <taxon>unclassified sequences</taxon>
        <taxon>metagenomes</taxon>
        <taxon>ecological metagenomes</taxon>
    </lineage>
</organism>
<dbReference type="EMBL" id="BARS01011798">
    <property type="protein sequence ID" value="GAF93832.1"/>
    <property type="molecule type" value="Genomic_DNA"/>
</dbReference>
<evidence type="ECO:0000313" key="1">
    <source>
        <dbReference type="EMBL" id="GAF93832.1"/>
    </source>
</evidence>
<feature type="non-terminal residue" evidence="1">
    <location>
        <position position="1"/>
    </location>
</feature>
<proteinExistence type="predicted"/>
<dbReference type="AlphaFoldDB" id="X0U094"/>
<accession>X0U094</accession>
<reference evidence="1" key="1">
    <citation type="journal article" date="2014" name="Front. Microbiol.">
        <title>High frequency of phylogenetically diverse reductive dehalogenase-homologous genes in deep subseafloor sedimentary metagenomes.</title>
        <authorList>
            <person name="Kawai M."/>
            <person name="Futagami T."/>
            <person name="Toyoda A."/>
            <person name="Takaki Y."/>
            <person name="Nishi S."/>
            <person name="Hori S."/>
            <person name="Arai W."/>
            <person name="Tsubouchi T."/>
            <person name="Morono Y."/>
            <person name="Uchiyama I."/>
            <person name="Ito T."/>
            <person name="Fujiyama A."/>
            <person name="Inagaki F."/>
            <person name="Takami H."/>
        </authorList>
    </citation>
    <scope>NUCLEOTIDE SEQUENCE</scope>
    <source>
        <strain evidence="1">Expedition CK06-06</strain>
    </source>
</reference>
<feature type="non-terminal residue" evidence="1">
    <location>
        <position position="252"/>
    </location>
</feature>
<sequence>LIALLALLVSVRGATGQGPELEANSQPRGDISITATVKGLISYQGMLKEDGTPVTGNRDMMFRLYSDGACMTLVDEIPRDRVPVREGLFSVQLDVDHSHFNGQALWLEVEVNGTAIVCQEILPVPYALSLRPGADIRGDPSGGHAVINAENEGDGPGLAGASKNGNGVVGYSASSDGVLGLTSSTDAGILGWATATRGETAGVVGRSDSDRGVGVCGNAHSESGETYGVLGWNASTTEGAAVVRGVSEGNQL</sequence>
<gene>
    <name evidence="1" type="ORF">S01H1_21311</name>
</gene>
<name>X0U094_9ZZZZ</name>